<protein>
    <submittedName>
        <fullName evidence="1">Uncharacterized protein</fullName>
    </submittedName>
</protein>
<evidence type="ECO:0000313" key="1">
    <source>
        <dbReference type="EMBL" id="CEM60971.1"/>
    </source>
</evidence>
<gene>
    <name evidence="1" type="ORF">TPHV1_130009</name>
</gene>
<reference evidence="2" key="1">
    <citation type="submission" date="2015-01" db="EMBL/GenBank/DDBJ databases">
        <authorList>
            <person name="Manzoor Shahid"/>
            <person name="Zubair Saima"/>
        </authorList>
    </citation>
    <scope>NUCLEOTIDE SEQUENCE [LARGE SCALE GENOMIC DNA]</scope>
    <source>
        <strain evidence="2">V1</strain>
    </source>
</reference>
<name>A0A0B7GWF5_TREPH</name>
<keyword evidence="2" id="KW-1185">Reference proteome</keyword>
<dbReference type="Proteomes" id="UP000042527">
    <property type="component" value="Unassembled WGS sequence"/>
</dbReference>
<organism evidence="1 2">
    <name type="scientific">Treponema phagedenis</name>
    <dbReference type="NCBI Taxonomy" id="162"/>
    <lineage>
        <taxon>Bacteria</taxon>
        <taxon>Pseudomonadati</taxon>
        <taxon>Spirochaetota</taxon>
        <taxon>Spirochaetia</taxon>
        <taxon>Spirochaetales</taxon>
        <taxon>Treponemataceae</taxon>
        <taxon>Treponema</taxon>
    </lineage>
</organism>
<evidence type="ECO:0000313" key="2">
    <source>
        <dbReference type="Proteomes" id="UP000042527"/>
    </source>
</evidence>
<dbReference type="AlphaFoldDB" id="A0A0B7GWF5"/>
<sequence length="28" mass="3164">MQVHKLDSFMSSSIIGMWLAVLPACERL</sequence>
<accession>A0A0B7GWF5</accession>
<proteinExistence type="predicted"/>
<dbReference type="EMBL" id="CDNC01000005">
    <property type="protein sequence ID" value="CEM60971.1"/>
    <property type="molecule type" value="Genomic_DNA"/>
</dbReference>